<accession>A0A2P5HEG3</accession>
<feature type="domain" description="T6SS Phospholipase effector Tle1-like catalytic" evidence="1">
    <location>
        <begin position="11"/>
        <end position="44"/>
    </location>
</feature>
<gene>
    <name evidence="2" type="ORF">DHEL01_v212979</name>
</gene>
<proteinExistence type="predicted"/>
<dbReference type="AlphaFoldDB" id="A0A2P5HEG3"/>
<reference evidence="2" key="1">
    <citation type="submission" date="2017-09" db="EMBL/GenBank/DDBJ databases">
        <title>Polyketide synthases of a Diaporthe helianthi virulent isolate.</title>
        <authorList>
            <person name="Baroncelli R."/>
        </authorList>
    </citation>
    <scope>NUCLEOTIDE SEQUENCE [LARGE SCALE GENOMIC DNA]</scope>
    <source>
        <strain evidence="2">7/96</strain>
    </source>
</reference>
<dbReference type="OrthoDB" id="59699at2759"/>
<dbReference type="EMBL" id="MAVT02003673">
    <property type="protein sequence ID" value="POS68627.1"/>
    <property type="molecule type" value="Genomic_DNA"/>
</dbReference>
<evidence type="ECO:0000259" key="1">
    <source>
        <dbReference type="Pfam" id="PF09994"/>
    </source>
</evidence>
<dbReference type="InterPro" id="IPR018712">
    <property type="entry name" value="Tle1-like_cat"/>
</dbReference>
<keyword evidence="3" id="KW-1185">Reference proteome</keyword>
<dbReference type="Proteomes" id="UP000094444">
    <property type="component" value="Unassembled WGS sequence"/>
</dbReference>
<organism evidence="2 3">
    <name type="scientific">Diaporthe helianthi</name>
    <dbReference type="NCBI Taxonomy" id="158607"/>
    <lineage>
        <taxon>Eukaryota</taxon>
        <taxon>Fungi</taxon>
        <taxon>Dikarya</taxon>
        <taxon>Ascomycota</taxon>
        <taxon>Pezizomycotina</taxon>
        <taxon>Sordariomycetes</taxon>
        <taxon>Sordariomycetidae</taxon>
        <taxon>Diaporthales</taxon>
        <taxon>Diaporthaceae</taxon>
        <taxon>Diaporthe</taxon>
    </lineage>
</organism>
<dbReference type="Pfam" id="PF09994">
    <property type="entry name" value="T6SS_Tle1-like_cat"/>
    <property type="match status" value="1"/>
</dbReference>
<comment type="caution">
    <text evidence="2">The sequence shown here is derived from an EMBL/GenBank/DDBJ whole genome shotgun (WGS) entry which is preliminary data.</text>
</comment>
<dbReference type="InParanoid" id="A0A2P5HEG3"/>
<evidence type="ECO:0000313" key="3">
    <source>
        <dbReference type="Proteomes" id="UP000094444"/>
    </source>
</evidence>
<evidence type="ECO:0000313" key="2">
    <source>
        <dbReference type="EMBL" id="POS68627.1"/>
    </source>
</evidence>
<sequence length="86" mass="9679">MSPPRMLVNAQRLSKVENAFQALSLDEPRASFRPALWERLEDNKVLNPDNSVKNAAGVTVRPPMKVLPEEPVTGSWERHLLAFTRG</sequence>
<protein>
    <submittedName>
        <fullName evidence="2">Peptidoglycan binding domain-containing protein</fullName>
    </submittedName>
</protein>
<name>A0A2P5HEG3_DIAHE</name>